<dbReference type="CDD" id="cd13214">
    <property type="entry name" value="PH-GRAM_WBP2"/>
    <property type="match status" value="1"/>
</dbReference>
<dbReference type="AlphaFoldDB" id="A0A507CEA7"/>
<evidence type="ECO:0000313" key="2">
    <source>
        <dbReference type="EMBL" id="TPX37821.1"/>
    </source>
</evidence>
<dbReference type="GO" id="GO:0003713">
    <property type="term" value="F:transcription coactivator activity"/>
    <property type="evidence" value="ECO:0007669"/>
    <property type="project" value="InterPro"/>
</dbReference>
<gene>
    <name evidence="2" type="ORF">SeMB42_g06857</name>
</gene>
<reference evidence="2 3" key="1">
    <citation type="journal article" date="2019" name="Sci. Rep.">
        <title>Comparative genomics of chytrid fungi reveal insights into the obligate biotrophic and pathogenic lifestyle of Synchytrium endobioticum.</title>
        <authorList>
            <person name="van de Vossenberg B.T.L.H."/>
            <person name="Warris S."/>
            <person name="Nguyen H.D.T."/>
            <person name="van Gent-Pelzer M.P.E."/>
            <person name="Joly D.L."/>
            <person name="van de Geest H.C."/>
            <person name="Bonants P.J.M."/>
            <person name="Smith D.S."/>
            <person name="Levesque C.A."/>
            <person name="van der Lee T.A.J."/>
        </authorList>
    </citation>
    <scope>NUCLEOTIDE SEQUENCE [LARGE SCALE GENOMIC DNA]</scope>
    <source>
        <strain evidence="2 3">MB42</strain>
    </source>
</reference>
<dbReference type="VEuPathDB" id="FungiDB:SeMB42_g06857"/>
<feature type="region of interest" description="Disordered" evidence="1">
    <location>
        <begin position="171"/>
        <end position="228"/>
    </location>
</feature>
<dbReference type="PANTHER" id="PTHR31606">
    <property type="entry name" value="WW DOMAIN BINDING PROTEIN 2, ISOFORM E"/>
    <property type="match status" value="1"/>
</dbReference>
<dbReference type="STRING" id="286115.A0A507CEA7"/>
<dbReference type="GO" id="GO:0031490">
    <property type="term" value="F:chromatin DNA binding"/>
    <property type="evidence" value="ECO:0007669"/>
    <property type="project" value="TreeGrafter"/>
</dbReference>
<protein>
    <recommendedName>
        <fullName evidence="4">GRAM domain-containing protein</fullName>
    </recommendedName>
</protein>
<name>A0A507CEA7_9FUNG</name>
<dbReference type="InterPro" id="IPR044852">
    <property type="entry name" value="WBP2-like"/>
</dbReference>
<dbReference type="SUPFAM" id="SSF50729">
    <property type="entry name" value="PH domain-like"/>
    <property type="match status" value="1"/>
</dbReference>
<dbReference type="GO" id="GO:0005634">
    <property type="term" value="C:nucleus"/>
    <property type="evidence" value="ECO:0007669"/>
    <property type="project" value="TreeGrafter"/>
</dbReference>
<dbReference type="EMBL" id="QEAN01000417">
    <property type="protein sequence ID" value="TPX37821.1"/>
    <property type="molecule type" value="Genomic_DNA"/>
</dbReference>
<dbReference type="Proteomes" id="UP000317494">
    <property type="component" value="Unassembled WGS sequence"/>
</dbReference>
<sequence>MSINGASLQPDNKTPVLVQGEKLFYSQDGVRFEFEGAGGGYPGNLMSYASKTGSLYLTNLRMVYVLNPLLDHLKTFNVPLENLKDGKFIQPWFDANRYEGTVIPVPHGGLRERGIMKLTFKEGGGFEFSSIFQQLRSRITGEPTQYENLPAYEEPAASSSSSLAEIQPVGASSRPVFSVSPPTEHPLESSISTPLEAPPGYDFAVSSPRPNEALSETGSGHATSSTSL</sequence>
<dbReference type="PANTHER" id="PTHR31606:SF1">
    <property type="entry name" value="WW DOMAIN BINDING PROTEIN 2, ISOFORM E"/>
    <property type="match status" value="1"/>
</dbReference>
<evidence type="ECO:0000313" key="3">
    <source>
        <dbReference type="Proteomes" id="UP000317494"/>
    </source>
</evidence>
<feature type="compositionally biased region" description="Polar residues" evidence="1">
    <location>
        <begin position="214"/>
        <end position="228"/>
    </location>
</feature>
<evidence type="ECO:0000256" key="1">
    <source>
        <dbReference type="SAM" id="MobiDB-lite"/>
    </source>
</evidence>
<accession>A0A507CEA7</accession>
<proteinExistence type="predicted"/>
<evidence type="ECO:0008006" key="4">
    <source>
        <dbReference type="Google" id="ProtNLM"/>
    </source>
</evidence>
<keyword evidence="3" id="KW-1185">Reference proteome</keyword>
<organism evidence="2 3">
    <name type="scientific">Synchytrium endobioticum</name>
    <dbReference type="NCBI Taxonomy" id="286115"/>
    <lineage>
        <taxon>Eukaryota</taxon>
        <taxon>Fungi</taxon>
        <taxon>Fungi incertae sedis</taxon>
        <taxon>Chytridiomycota</taxon>
        <taxon>Chytridiomycota incertae sedis</taxon>
        <taxon>Chytridiomycetes</taxon>
        <taxon>Synchytriales</taxon>
        <taxon>Synchytriaceae</taxon>
        <taxon>Synchytrium</taxon>
    </lineage>
</organism>
<comment type="caution">
    <text evidence="2">The sequence shown here is derived from an EMBL/GenBank/DDBJ whole genome shotgun (WGS) entry which is preliminary data.</text>
</comment>